<keyword evidence="6" id="KW-0414">Isoprene biosynthesis</keyword>
<dbReference type="SUPFAM" id="SSF48576">
    <property type="entry name" value="Terpenoid synthases"/>
    <property type="match status" value="1"/>
</dbReference>
<dbReference type="InterPro" id="IPR008949">
    <property type="entry name" value="Isoprenoid_synthase_dom_sf"/>
</dbReference>
<proteinExistence type="inferred from homology"/>
<dbReference type="PANTHER" id="PTHR43281:SF1">
    <property type="entry name" value="FARNESYL DIPHOSPHATE SYNTHASE"/>
    <property type="match status" value="1"/>
</dbReference>
<evidence type="ECO:0000256" key="6">
    <source>
        <dbReference type="ARBA" id="ARBA00023229"/>
    </source>
</evidence>
<dbReference type="NCBIfam" id="NF045485">
    <property type="entry name" value="FPPsyn"/>
    <property type="match status" value="1"/>
</dbReference>
<dbReference type="Gene3D" id="1.10.600.10">
    <property type="entry name" value="Farnesyl Diphosphate Synthase"/>
    <property type="match status" value="1"/>
</dbReference>
<dbReference type="SFLD" id="SFLDG01017">
    <property type="entry name" value="Polyprenyl_Transferase_Like"/>
    <property type="match status" value="1"/>
</dbReference>
<dbReference type="EC" id="2.5.1.90" evidence="8"/>
<keyword evidence="3 8" id="KW-0808">Transferase</keyword>
<dbReference type="EMBL" id="FPHV01000130">
    <property type="protein sequence ID" value="SFV81993.1"/>
    <property type="molecule type" value="Genomic_DNA"/>
</dbReference>
<organism evidence="8">
    <name type="scientific">hydrothermal vent metagenome</name>
    <dbReference type="NCBI Taxonomy" id="652676"/>
    <lineage>
        <taxon>unclassified sequences</taxon>
        <taxon>metagenomes</taxon>
        <taxon>ecological metagenomes</taxon>
    </lineage>
</organism>
<protein>
    <submittedName>
        <fullName evidence="8">Octaprenyl diphosphate synthase / Dimethylallyltransferase / (2E,6E)-farnesyl diphosphate synthase / Geranylgeranyl pyrophosphate synthetase</fullName>
        <ecNumber evidence="8">2.5.1.1</ecNumber>
        <ecNumber evidence="8">2.5.1.10</ecNumber>
        <ecNumber evidence="8">2.5.1.29</ecNumber>
        <ecNumber evidence="8">2.5.1.90</ecNumber>
    </submittedName>
</protein>
<dbReference type="GO" id="GO:0004161">
    <property type="term" value="F:dimethylallyltranstransferase activity"/>
    <property type="evidence" value="ECO:0007669"/>
    <property type="project" value="UniProtKB-EC"/>
</dbReference>
<keyword evidence="4" id="KW-0479">Metal-binding</keyword>
<evidence type="ECO:0000256" key="1">
    <source>
        <dbReference type="ARBA" id="ARBA00001946"/>
    </source>
</evidence>
<dbReference type="InterPro" id="IPR000092">
    <property type="entry name" value="Polyprenyl_synt"/>
</dbReference>
<reference evidence="8" key="1">
    <citation type="submission" date="2016-10" db="EMBL/GenBank/DDBJ databases">
        <authorList>
            <person name="de Groot N.N."/>
        </authorList>
    </citation>
    <scope>NUCLEOTIDE SEQUENCE</scope>
</reference>
<keyword evidence="5" id="KW-0460">Magnesium</keyword>
<evidence type="ECO:0000256" key="3">
    <source>
        <dbReference type="ARBA" id="ARBA00022679"/>
    </source>
</evidence>
<dbReference type="InterPro" id="IPR033749">
    <property type="entry name" value="Polyprenyl_synt_CS"/>
</dbReference>
<dbReference type="InterPro" id="IPR053378">
    <property type="entry name" value="Prenyl_diphosphate_synthase"/>
</dbReference>
<evidence type="ECO:0000256" key="4">
    <source>
        <dbReference type="ARBA" id="ARBA00022723"/>
    </source>
</evidence>
<dbReference type="EMBL" id="FPHX01000007">
    <property type="protein sequence ID" value="SFV83762.1"/>
    <property type="molecule type" value="Genomic_DNA"/>
</dbReference>
<sequence>MSFKDYTQRVNQHLDGYLSSQGSLTEAMRYSVLSGGKRFRPILTYAVANTFGADLDLVDSSACAVELIHAYSLIHDDLPAMDDDDIRHNQPACHKQFGEAQAILAGDGLQALAFEVLTNDDGLSTEVRIALLQALTHAAFEMAEGQSIDLSVVSKIIDIETLQNMHRKKTGALLSCSVKLGALVSSQCRTEDRQILDGFAQDIGLAYQVQDDVLDVLTPEGVLGKKQHSDTDKNKPTYPALLGLDKATKTYQQLYQQAFKKLEKLSVDADELYNLTEQLQSRKF</sequence>
<evidence type="ECO:0000256" key="2">
    <source>
        <dbReference type="ARBA" id="ARBA00006706"/>
    </source>
</evidence>
<comment type="similarity">
    <text evidence="2">Belongs to the FPP/GGPP synthase family.</text>
</comment>
<accession>A0A1W1DPW7</accession>
<dbReference type="PANTHER" id="PTHR43281">
    <property type="entry name" value="FARNESYL DIPHOSPHATE SYNTHASE"/>
    <property type="match status" value="1"/>
</dbReference>
<name>A0A1W1DPW7_9ZZZZ</name>
<gene>
    <name evidence="7" type="ORF">MNB_SUP05-6-732</name>
    <name evidence="8" type="ORF">MNB_SUP05-9-1146</name>
</gene>
<dbReference type="GO" id="GO:0004337">
    <property type="term" value="F:(2E,6E)-farnesyl diphosphate synthase activity"/>
    <property type="evidence" value="ECO:0007669"/>
    <property type="project" value="UniProtKB-EC"/>
</dbReference>
<dbReference type="GO" id="GO:0046872">
    <property type="term" value="F:metal ion binding"/>
    <property type="evidence" value="ECO:0007669"/>
    <property type="project" value="UniProtKB-KW"/>
</dbReference>
<evidence type="ECO:0000313" key="7">
    <source>
        <dbReference type="EMBL" id="SFV81993.1"/>
    </source>
</evidence>
<dbReference type="GO" id="GO:0008299">
    <property type="term" value="P:isoprenoid biosynthetic process"/>
    <property type="evidence" value="ECO:0007669"/>
    <property type="project" value="UniProtKB-KW"/>
</dbReference>
<comment type="cofactor">
    <cofactor evidence="1">
        <name>Mg(2+)</name>
        <dbReference type="ChEBI" id="CHEBI:18420"/>
    </cofactor>
</comment>
<dbReference type="FunFam" id="1.10.600.10:FF:000001">
    <property type="entry name" value="Geranylgeranyl diphosphate synthase"/>
    <property type="match status" value="1"/>
</dbReference>
<evidence type="ECO:0000313" key="8">
    <source>
        <dbReference type="EMBL" id="SFV83762.1"/>
    </source>
</evidence>
<dbReference type="CDD" id="cd00685">
    <property type="entry name" value="Trans_IPPS_HT"/>
    <property type="match status" value="1"/>
</dbReference>
<dbReference type="GO" id="GO:0005737">
    <property type="term" value="C:cytoplasm"/>
    <property type="evidence" value="ECO:0007669"/>
    <property type="project" value="UniProtKB-ARBA"/>
</dbReference>
<evidence type="ECO:0000256" key="5">
    <source>
        <dbReference type="ARBA" id="ARBA00022842"/>
    </source>
</evidence>
<dbReference type="GO" id="GO:0004311">
    <property type="term" value="F:geranylgeranyl diphosphate synthase activity"/>
    <property type="evidence" value="ECO:0007669"/>
    <property type="project" value="UniProtKB-EC"/>
</dbReference>
<dbReference type="SFLD" id="SFLDS00005">
    <property type="entry name" value="Isoprenoid_Synthase_Type_I"/>
    <property type="match status" value="1"/>
</dbReference>
<dbReference type="GO" id="GO:0106350">
    <property type="term" value="F:all-trans-octaprenyl-diphosphate synthase activity"/>
    <property type="evidence" value="ECO:0007669"/>
    <property type="project" value="UniProtKB-EC"/>
</dbReference>
<dbReference type="Pfam" id="PF00348">
    <property type="entry name" value="polyprenyl_synt"/>
    <property type="match status" value="1"/>
</dbReference>
<dbReference type="EC" id="2.5.1.10" evidence="8"/>
<dbReference type="AlphaFoldDB" id="A0A1W1DPW7"/>
<dbReference type="EC" id="2.5.1.1" evidence="8"/>
<dbReference type="PROSITE" id="PS00444">
    <property type="entry name" value="POLYPRENYL_SYNTHASE_2"/>
    <property type="match status" value="1"/>
</dbReference>
<dbReference type="EC" id="2.5.1.29" evidence="8"/>